<evidence type="ECO:0000313" key="5">
    <source>
        <dbReference type="Proteomes" id="UP000219338"/>
    </source>
</evidence>
<dbReference type="PANTHER" id="PTHR21301">
    <property type="entry name" value="REVERSE TRANSCRIPTASE"/>
    <property type="match status" value="1"/>
</dbReference>
<dbReference type="SUPFAM" id="SSF56672">
    <property type="entry name" value="DNA/RNA polymerases"/>
    <property type="match status" value="1"/>
</dbReference>
<evidence type="ECO:0000313" key="3">
    <source>
        <dbReference type="EMBL" id="SJL15941.1"/>
    </source>
</evidence>
<dbReference type="Pfam" id="PF26215">
    <property type="entry name" value="HTH_animal"/>
    <property type="match status" value="1"/>
</dbReference>
<proteinExistence type="predicted"/>
<feature type="region of interest" description="Disordered" evidence="1">
    <location>
        <begin position="650"/>
        <end position="671"/>
    </location>
</feature>
<dbReference type="InterPro" id="IPR058912">
    <property type="entry name" value="HTH_animal"/>
</dbReference>
<dbReference type="InterPro" id="IPR000477">
    <property type="entry name" value="RT_dom"/>
</dbReference>
<gene>
    <name evidence="3" type="ORF">ARMOST_19453</name>
    <name evidence="4" type="ORF">ARMOST_22155</name>
</gene>
<name>A0A284S4K7_ARMOS</name>
<dbReference type="AlphaFoldDB" id="A0A284S4K7"/>
<feature type="domain" description="Reverse transcriptase" evidence="2">
    <location>
        <begin position="186"/>
        <end position="453"/>
    </location>
</feature>
<evidence type="ECO:0000256" key="1">
    <source>
        <dbReference type="SAM" id="MobiDB-lite"/>
    </source>
</evidence>
<evidence type="ECO:0000259" key="2">
    <source>
        <dbReference type="PROSITE" id="PS50878"/>
    </source>
</evidence>
<dbReference type="OrthoDB" id="3212410at2759"/>
<protein>
    <recommendedName>
        <fullName evidence="2">Reverse transcriptase domain-containing protein</fullName>
    </recommendedName>
</protein>
<dbReference type="EMBL" id="FUEG01000063">
    <property type="protein sequence ID" value="SJL18561.1"/>
    <property type="molecule type" value="Genomic_DNA"/>
</dbReference>
<dbReference type="EMBL" id="FUEG01000031">
    <property type="protein sequence ID" value="SJL15941.1"/>
    <property type="molecule type" value="Genomic_DNA"/>
</dbReference>
<dbReference type="PANTHER" id="PTHR21301:SF10">
    <property type="entry name" value="REVERSE TRANSCRIPTASE DOMAIN-CONTAINING PROTEIN"/>
    <property type="match status" value="1"/>
</dbReference>
<dbReference type="Proteomes" id="UP000219338">
    <property type="component" value="Unassembled WGS sequence"/>
</dbReference>
<dbReference type="PROSITE" id="PS50878">
    <property type="entry name" value="RT_POL"/>
    <property type="match status" value="1"/>
</dbReference>
<evidence type="ECO:0000313" key="4">
    <source>
        <dbReference type="EMBL" id="SJL18561.1"/>
    </source>
</evidence>
<organism evidence="3 5">
    <name type="scientific">Armillaria ostoyae</name>
    <name type="common">Armillaria root rot fungus</name>
    <dbReference type="NCBI Taxonomy" id="47428"/>
    <lineage>
        <taxon>Eukaryota</taxon>
        <taxon>Fungi</taxon>
        <taxon>Dikarya</taxon>
        <taxon>Basidiomycota</taxon>
        <taxon>Agaricomycotina</taxon>
        <taxon>Agaricomycetes</taxon>
        <taxon>Agaricomycetidae</taxon>
        <taxon>Agaricales</taxon>
        <taxon>Marasmiineae</taxon>
        <taxon>Physalacriaceae</taxon>
        <taxon>Armillaria</taxon>
    </lineage>
</organism>
<reference evidence="5" key="1">
    <citation type="journal article" date="2017" name="Nat. Ecol. Evol.">
        <title>Genome expansion and lineage-specific genetic innovations in the forest pathogenic fungi Armillaria.</title>
        <authorList>
            <person name="Sipos G."/>
            <person name="Prasanna A.N."/>
            <person name="Walter M.C."/>
            <person name="O'Connor E."/>
            <person name="Balint B."/>
            <person name="Krizsan K."/>
            <person name="Kiss B."/>
            <person name="Hess J."/>
            <person name="Varga T."/>
            <person name="Slot J."/>
            <person name="Riley R."/>
            <person name="Boka B."/>
            <person name="Rigling D."/>
            <person name="Barry K."/>
            <person name="Lee J."/>
            <person name="Mihaltcheva S."/>
            <person name="LaButti K."/>
            <person name="Lipzen A."/>
            <person name="Waldron R."/>
            <person name="Moloney N.M."/>
            <person name="Sperisen C."/>
            <person name="Kredics L."/>
            <person name="Vagvoelgyi C."/>
            <person name="Patrignani A."/>
            <person name="Fitzpatrick D."/>
            <person name="Nagy I."/>
            <person name="Doyle S."/>
            <person name="Anderson J.B."/>
            <person name="Grigoriev I.V."/>
            <person name="Gueldener U."/>
            <person name="Muensterkoetter M."/>
            <person name="Nagy L.G."/>
        </authorList>
    </citation>
    <scope>NUCLEOTIDE SEQUENCE [LARGE SCALE GENOMIC DNA]</scope>
    <source>
        <strain evidence="5">C18/9</strain>
    </source>
</reference>
<accession>A0A284S4K7</accession>
<keyword evidence="5" id="KW-1185">Reference proteome</keyword>
<sequence>MFYSPRNSSLIKEAWNEFAERLRWRIHFKFTEKNDTEDLYDPDFEVADKRKIENRPAAPKAPLYIEYGLLAGKHFVNSTIAKIPEEDTSSAHWPKSLTPSPARIQKFLDSHDYIVTSTDKNLGIAVSERNWIKSKSLEILANTTDYVELAQIMFNQICDFQCTEMEMIALFAESNLPNGTQLAKFLRSKITPSGTQHVAPEFYGIPKIHKEPVKFRPIIPCHSAIQNPAAKYVSKMLKPIIKGQPTIIHGSKDLVVKLSQIHIDPSKEWYIVTGDVVAFYPHVNLEAAMQIAKHFYFTHIGEESATDISPLAEIFERCLYAGNKNLVLHYDDKFYRQKRGLAMGVADSPDLANLYGCWFENELDISSRPDIPFYGRYIDDCLAIVYASSVTEAIEKVAIVKYDGCTIEWGASTSHREFLDLMFYKDEQNLLQHRPYRKARSHMERIPWISYHPLDVKRGTFIGELSRMATLCSTLENYREAVQFTIALYIKRGYPSDLVCKWTRDNTQERWDKRIAIAVDRPEAQDVLVLKSVYNTAWNFFSAKELGDTVLGYWRRSIEAAAAPTRENMSARKAMDPSWGSLTRGEVPDELCSPVYTNSGNWVSMPDIRLINILNRRMIVSRKRGRNLFDLTNLWKRTVLARLDKDVTQPDSNITVGDDSDSDDSTWSNDRIDPNFFIQQTLGGDMEY</sequence>
<reference evidence="3" key="2">
    <citation type="submission" date="2017-01" db="EMBL/GenBank/DDBJ databases">
        <authorList>
            <person name="Mah S.A."/>
            <person name="Swanson W.J."/>
            <person name="Moy G.W."/>
            <person name="Vacquier V.D."/>
        </authorList>
    </citation>
    <scope>NUCLEOTIDE SEQUENCE [LARGE SCALE GENOMIC DNA]</scope>
    <source>
        <strain evidence="3">C18/9</strain>
    </source>
</reference>
<dbReference type="InterPro" id="IPR043502">
    <property type="entry name" value="DNA/RNA_pol_sf"/>
</dbReference>